<dbReference type="RefSeq" id="WP_066395116.1">
    <property type="nucleotide sequence ID" value="NZ_CP015378.1"/>
</dbReference>
<sequence length="81" mass="9867">MKWRIHEVKIEDYQHLSDEVLLQRSREIARKLTELLGLKWELEGLEREKVEKEMDQLDIEDMKIHAVLSAREDHLDTEHQY</sequence>
<gene>
    <name evidence="1" type="ORF">ABE65_011860</name>
</gene>
<dbReference type="Proteomes" id="UP000076623">
    <property type="component" value="Chromosome"/>
</dbReference>
<protein>
    <submittedName>
        <fullName evidence="1">Uncharacterized protein</fullName>
    </submittedName>
</protein>
<proteinExistence type="predicted"/>
<name>A0A168W1Q8_9BACL</name>
<keyword evidence="2" id="KW-1185">Reference proteome</keyword>
<evidence type="ECO:0000313" key="1">
    <source>
        <dbReference type="EMBL" id="ANC77455.1"/>
    </source>
</evidence>
<evidence type="ECO:0000313" key="2">
    <source>
        <dbReference type="Proteomes" id="UP000076623"/>
    </source>
</evidence>
<organism evidence="1 2">
    <name type="scientific">Fictibacillus phosphorivorans</name>
    <dbReference type="NCBI Taxonomy" id="1221500"/>
    <lineage>
        <taxon>Bacteria</taxon>
        <taxon>Bacillati</taxon>
        <taxon>Bacillota</taxon>
        <taxon>Bacilli</taxon>
        <taxon>Bacillales</taxon>
        <taxon>Fictibacillaceae</taxon>
        <taxon>Fictibacillus</taxon>
    </lineage>
</organism>
<dbReference type="AlphaFoldDB" id="A0A168W1Q8"/>
<reference evidence="1 2" key="1">
    <citation type="submission" date="2016-04" db="EMBL/GenBank/DDBJ databases">
        <title>Complete genome sequence of Fictibacillus phosphorivorans G25-29, a strain toxic to nematodes.</title>
        <authorList>
            <person name="Zheng Z."/>
        </authorList>
    </citation>
    <scope>NUCLEOTIDE SEQUENCE [LARGE SCALE GENOMIC DNA]</scope>
    <source>
        <strain evidence="1 2">G25-29</strain>
    </source>
</reference>
<dbReference type="EMBL" id="CP015378">
    <property type="protein sequence ID" value="ANC77455.1"/>
    <property type="molecule type" value="Genomic_DNA"/>
</dbReference>
<dbReference type="KEGG" id="fpn:ABE65_011860"/>
<accession>A0A168W1Q8</accession>